<dbReference type="InParanoid" id="D3BTU9"/>
<feature type="compositionally biased region" description="Low complexity" evidence="2">
    <location>
        <begin position="11"/>
        <end position="20"/>
    </location>
</feature>
<dbReference type="SUPFAM" id="SSF52540">
    <property type="entry name" value="P-loop containing nucleoside triphosphate hydrolases"/>
    <property type="match status" value="1"/>
</dbReference>
<dbReference type="SUPFAM" id="SSF52151">
    <property type="entry name" value="FabD/lysophospholipase-like"/>
    <property type="match status" value="1"/>
</dbReference>
<dbReference type="InterPro" id="IPR001841">
    <property type="entry name" value="Znf_RING"/>
</dbReference>
<evidence type="ECO:0000256" key="1">
    <source>
        <dbReference type="PROSITE-ProRule" id="PRU00175"/>
    </source>
</evidence>
<reference evidence="4 5" key="1">
    <citation type="journal article" date="2011" name="Genome Res.">
        <title>Phylogeny-wide analysis of social amoeba genomes highlights ancient origins for complex intercellular communication.</title>
        <authorList>
            <person name="Heidel A.J."/>
            <person name="Lawal H.M."/>
            <person name="Felder M."/>
            <person name="Schilde C."/>
            <person name="Helps N.R."/>
            <person name="Tunggal B."/>
            <person name="Rivero F."/>
            <person name="John U."/>
            <person name="Schleicher M."/>
            <person name="Eichinger L."/>
            <person name="Platzer M."/>
            <person name="Noegel A.A."/>
            <person name="Schaap P."/>
            <person name="Gloeckner G."/>
        </authorList>
    </citation>
    <scope>NUCLEOTIDE SEQUENCE [LARGE SCALE GENOMIC DNA]</scope>
    <source>
        <strain evidence="5">ATCC 26659 / Pp 5 / PN500</strain>
    </source>
</reference>
<protein>
    <submittedName>
        <fullName evidence="4">Patatin family protein</fullName>
    </submittedName>
</protein>
<gene>
    <name evidence="4" type="ORF">PPL_11209</name>
</gene>
<dbReference type="SUPFAM" id="SSF57850">
    <property type="entry name" value="RING/U-box"/>
    <property type="match status" value="1"/>
</dbReference>
<sequence length="936" mass="105165">MNSIEEPIISTTATTNTTANQRQSDVKIPNCETSGCEKQSVKYCLKCVKYLCETHDSVHKKIPTMKSHTRADSGKVAEFKFRLECPDHTQDVSNDLKTKFIYICQKTKGLKFGHKLADVSKHGDKPYLQVSFIGPAGCGKSTMIRLLADDKILPTPAVKGAVDPTSSDINAYLSHLDDQNDAFVYVDSEGTGGSMSNTILLNTLSEGKEPAPVGDDPEDPKTENDEKNKFLSAREPFVSKSFPRLLYLFSDVLVFMFTGEARERQTVLESLILYGSSASAASVNQSIHPHLVIVFNNSNTTNKDDFDIDKATEQYLDNQSENTHKLKCLYQSISVVYVPNANGKDSSDGANHWSYIKANDLLENGAIVAYKYYCKRIAGIDPRIGQPDAQFIGAFVDILIQVEEKLQEFMPCCSTFYHERLKKYVLCQVRKKNHGSKHETTEVASLELSREQTDYLRTVGIKNGNSIKISWKGEFENTLQIETLVDRCERALRSPTTYFKTLDWESGHLFKDEKFMTICNVCLLDFPSEVRSGCGHYVCYQCCKESPSVCPICKIESIWVDRSIPENAALRVLCLEGGQTLFSTSQSTIIDEIEKRLYGIPISRLFDMVSGIGTGALIGLVFLSGNKKLSTVIEMIDKFSDHTSNLTKIMAIFDDPLVFEPMTDILLEGTCQEFTAFLPDDNIFTTPMDCKFICSSVSHNLINPNRAQTGNYNAPHQDVANSTPSRLATLFLLDSDIHDTEHHPIKFTISECERYWRVNQTDSFKESRRIDLVASIGNGSISITPDSDANEEWQTYISKYSPSNLKMFRIDTVLPDKIFTCGKKLELITSISNETRNYLNSNRETKEELKFLVNSLIAQLFYVQVNPRVANTKTVTGIIRCRLPNNQIPNEIISQIQSSSNPFSLSDHSGLPDDFQFTFKFDNIKYEPTLGDSILN</sequence>
<dbReference type="FunCoup" id="D3BTU9">
    <property type="interactions" value="1"/>
</dbReference>
<evidence type="ECO:0000313" key="4">
    <source>
        <dbReference type="EMBL" id="EFA75135.1"/>
    </source>
</evidence>
<dbReference type="STRING" id="670386.D3BTU9"/>
<keyword evidence="1" id="KW-0863">Zinc-finger</keyword>
<evidence type="ECO:0000313" key="5">
    <source>
        <dbReference type="Proteomes" id="UP000001396"/>
    </source>
</evidence>
<feature type="region of interest" description="Disordered" evidence="2">
    <location>
        <begin position="205"/>
        <end position="227"/>
    </location>
</feature>
<dbReference type="InterPro" id="IPR027417">
    <property type="entry name" value="P-loop_NTPase"/>
</dbReference>
<dbReference type="InterPro" id="IPR016035">
    <property type="entry name" value="Acyl_Trfase/lysoPLipase"/>
</dbReference>
<keyword evidence="5" id="KW-1185">Reference proteome</keyword>
<proteinExistence type="predicted"/>
<keyword evidence="1" id="KW-0479">Metal-binding</keyword>
<feature type="domain" description="RING-type" evidence="3">
    <location>
        <begin position="519"/>
        <end position="554"/>
    </location>
</feature>
<dbReference type="Gene3D" id="3.40.50.300">
    <property type="entry name" value="P-loop containing nucleotide triphosphate hydrolases"/>
    <property type="match status" value="1"/>
</dbReference>
<dbReference type="EMBL" id="ADBJ01000056">
    <property type="protein sequence ID" value="EFA75135.1"/>
    <property type="molecule type" value="Genomic_DNA"/>
</dbReference>
<evidence type="ECO:0000259" key="3">
    <source>
        <dbReference type="PROSITE" id="PS50089"/>
    </source>
</evidence>
<dbReference type="RefSeq" id="XP_020427269.1">
    <property type="nucleotide sequence ID" value="XM_020581966.1"/>
</dbReference>
<evidence type="ECO:0000256" key="2">
    <source>
        <dbReference type="SAM" id="MobiDB-lite"/>
    </source>
</evidence>
<feature type="region of interest" description="Disordered" evidence="2">
    <location>
        <begin position="1"/>
        <end position="23"/>
    </location>
</feature>
<dbReference type="CDD" id="cd16449">
    <property type="entry name" value="RING-HC"/>
    <property type="match status" value="1"/>
</dbReference>
<comment type="caution">
    <text evidence="4">The sequence shown here is derived from an EMBL/GenBank/DDBJ whole genome shotgun (WGS) entry which is preliminary data.</text>
</comment>
<keyword evidence="1" id="KW-0862">Zinc</keyword>
<accession>D3BTU9</accession>
<dbReference type="AlphaFoldDB" id="D3BTU9"/>
<dbReference type="PROSITE" id="PS50089">
    <property type="entry name" value="ZF_RING_2"/>
    <property type="match status" value="1"/>
</dbReference>
<dbReference type="Gene3D" id="3.40.1090.10">
    <property type="entry name" value="Cytosolic phospholipase A2 catalytic domain"/>
    <property type="match status" value="1"/>
</dbReference>
<name>D3BTU9_HETP5</name>
<dbReference type="GO" id="GO:0008270">
    <property type="term" value="F:zinc ion binding"/>
    <property type="evidence" value="ECO:0007669"/>
    <property type="project" value="UniProtKB-KW"/>
</dbReference>
<dbReference type="Proteomes" id="UP000001396">
    <property type="component" value="Unassembled WGS sequence"/>
</dbReference>
<dbReference type="GeneID" id="31366677"/>
<organism evidence="4 5">
    <name type="scientific">Heterostelium pallidum (strain ATCC 26659 / Pp 5 / PN500)</name>
    <name type="common">Cellular slime mold</name>
    <name type="synonym">Polysphondylium pallidum</name>
    <dbReference type="NCBI Taxonomy" id="670386"/>
    <lineage>
        <taxon>Eukaryota</taxon>
        <taxon>Amoebozoa</taxon>
        <taxon>Evosea</taxon>
        <taxon>Eumycetozoa</taxon>
        <taxon>Dictyostelia</taxon>
        <taxon>Acytosteliales</taxon>
        <taxon>Acytosteliaceae</taxon>
        <taxon>Heterostelium</taxon>
    </lineage>
</organism>